<accession>A6WBW0</accession>
<dbReference type="KEGG" id="kra:Krad_2831"/>
<organism evidence="1 2">
    <name type="scientific">Kineococcus radiotolerans (strain ATCC BAA-149 / DSM 14245 / SRS30216)</name>
    <dbReference type="NCBI Taxonomy" id="266940"/>
    <lineage>
        <taxon>Bacteria</taxon>
        <taxon>Bacillati</taxon>
        <taxon>Actinomycetota</taxon>
        <taxon>Actinomycetes</taxon>
        <taxon>Kineosporiales</taxon>
        <taxon>Kineosporiaceae</taxon>
        <taxon>Kineococcus</taxon>
    </lineage>
</organism>
<reference evidence="2" key="1">
    <citation type="journal article" date="2008" name="PLoS ONE">
        <title>Survival in nuclear waste, extreme resistance, and potential applications gleaned from the genome sequence of Kineococcus radiotolerans SRS30216.</title>
        <authorList>
            <person name="Bagwell C.E."/>
            <person name="Bhat S."/>
            <person name="Hawkins G.M."/>
            <person name="Smith B.W."/>
            <person name="Biswas T."/>
            <person name="Hoover T.R."/>
            <person name="Saunders E."/>
            <person name="Han C.S."/>
            <person name="Tsodikov O.V."/>
            <person name="Shimkets L.J."/>
        </authorList>
    </citation>
    <scope>NUCLEOTIDE SEQUENCE [LARGE SCALE GENOMIC DNA]</scope>
    <source>
        <strain evidence="2">ATCC BAA-149 / DSM 14245 / SRS30216</strain>
    </source>
</reference>
<keyword evidence="2" id="KW-1185">Reference proteome</keyword>
<evidence type="ECO:0000313" key="2">
    <source>
        <dbReference type="Proteomes" id="UP000001116"/>
    </source>
</evidence>
<protein>
    <submittedName>
        <fullName evidence="1">Uncharacterized protein</fullName>
    </submittedName>
</protein>
<sequence>MSEQPGPGTAPGTAPDGVSAVLRALTPTDALAWALRPASRNPGHLSYAWAVVSEEELAAVAGFSPPRVPTAVGGLCEVFAVPGRHGKPRLQREESGRPFTSSFAVFYLPASSTWRTVRRSSVLSSDTMALYVREADEQEWPRQMGRRWQEFDADGSLLPLPTASDFAIVEVAGTAVGVQVDTSGAVALGWSLRREVRGADRRWDVELHLRREPGEALRLVQEAGLLT</sequence>
<dbReference type="Proteomes" id="UP000001116">
    <property type="component" value="Chromosome"/>
</dbReference>
<evidence type="ECO:0000313" key="1">
    <source>
        <dbReference type="EMBL" id="ABS04299.1"/>
    </source>
</evidence>
<dbReference type="HOGENOM" id="CLU_1218451_0_0_11"/>
<name>A6WBW0_KINRD</name>
<proteinExistence type="predicted"/>
<dbReference type="EMBL" id="CP000750">
    <property type="protein sequence ID" value="ABS04299.1"/>
    <property type="molecule type" value="Genomic_DNA"/>
</dbReference>
<gene>
    <name evidence="1" type="ordered locus">Krad_2831</name>
</gene>
<dbReference type="AlphaFoldDB" id="A6WBW0"/>